<comment type="caution">
    <text evidence="5">The sequence shown here is derived from an EMBL/GenBank/DDBJ whole genome shotgun (WGS) entry which is preliminary data.</text>
</comment>
<dbReference type="InterPro" id="IPR026444">
    <property type="entry name" value="Secre_tail"/>
</dbReference>
<dbReference type="RefSeq" id="WP_133945450.1">
    <property type="nucleotide sequence ID" value="NZ_SOEO01000003.1"/>
</dbReference>
<keyword evidence="6" id="KW-1185">Reference proteome</keyword>
<feature type="signal peptide" evidence="3">
    <location>
        <begin position="1"/>
        <end position="19"/>
    </location>
</feature>
<feature type="compositionally biased region" description="Polar residues" evidence="2">
    <location>
        <begin position="493"/>
        <end position="503"/>
    </location>
</feature>
<feature type="chain" id="PRO_5020839386" evidence="3">
    <location>
        <begin position="20"/>
        <end position="736"/>
    </location>
</feature>
<feature type="region of interest" description="Disordered" evidence="2">
    <location>
        <begin position="493"/>
        <end position="514"/>
    </location>
</feature>
<proteinExistence type="predicted"/>
<evidence type="ECO:0000313" key="6">
    <source>
        <dbReference type="Proteomes" id="UP000295313"/>
    </source>
</evidence>
<evidence type="ECO:0000259" key="4">
    <source>
        <dbReference type="Pfam" id="PF18962"/>
    </source>
</evidence>
<evidence type="ECO:0000256" key="3">
    <source>
        <dbReference type="SAM" id="SignalP"/>
    </source>
</evidence>
<dbReference type="Pfam" id="PF18962">
    <property type="entry name" value="Por_Secre_tail"/>
    <property type="match status" value="1"/>
</dbReference>
<dbReference type="EMBL" id="SOEO01000003">
    <property type="protein sequence ID" value="TDX82697.1"/>
    <property type="molecule type" value="Genomic_DNA"/>
</dbReference>
<organism evidence="5 6">
    <name type="scientific">Epilithonimonas xixisoli</name>
    <dbReference type="NCBI Taxonomy" id="1476462"/>
    <lineage>
        <taxon>Bacteria</taxon>
        <taxon>Pseudomonadati</taxon>
        <taxon>Bacteroidota</taxon>
        <taxon>Flavobacteriia</taxon>
        <taxon>Flavobacteriales</taxon>
        <taxon>Weeksellaceae</taxon>
        <taxon>Chryseobacterium group</taxon>
        <taxon>Epilithonimonas</taxon>
    </lineage>
</organism>
<gene>
    <name evidence="5" type="ORF">B0I22_2717</name>
</gene>
<evidence type="ECO:0000313" key="5">
    <source>
        <dbReference type="EMBL" id="TDX82697.1"/>
    </source>
</evidence>
<reference evidence="5 6" key="1">
    <citation type="submission" date="2019-03" db="EMBL/GenBank/DDBJ databases">
        <title>Genomic Encyclopedia of Type Strains, Phase III (KMG-III): the genomes of soil and plant-associated and newly described type strains.</title>
        <authorList>
            <person name="Whitman W."/>
        </authorList>
    </citation>
    <scope>NUCLEOTIDE SEQUENCE [LARGE SCALE GENOMIC DNA]</scope>
    <source>
        <strain evidence="5 6">CGMCC 1.12802</strain>
    </source>
</reference>
<sequence>MKKIFLLLLGTITFGLLNSQTFTGGFPAFKQRGASAGTIKYYCIDNGGGCSGRTVYDAADLGTSLLGKHSLRLMGGEAKVSRCTSETISAVTMHYRAFKVGTTPGAFTALSYARISGAANGCGGENETWRKIESGDGIAISAGPPNSVVETAGTYTIEIYYEMTTGSGTVLLNNSGSTYKANFTIVDHSTWNGSSWDNGEPGSQTNAIINGNLNINSVFATDNMTINSGNIVTIAEGFSLKSYGNVVNNGTLVVENNATFLQELGDIYSGSGNAIVHRRANLKRMDYNYWSSPVSGQNLFNFSVGTPTNRFYRYNEVNDLLEATGLDASSTFQAGIGYAIRGKNSYAVATPTNENFTFTGVPNSGLISINLKRSAGADKGYNLVGNPYPSNINFSSLFNYSNNRNSIYNKQWFWTNLNEVKSQQGSSYAGNNYATYVAGVGGVGPTYISTSIEVVSLRPLAFTKVGQGFIVQAKYDNAPLLFNNNIRSSNTSDSIFFNKNQSNKSEEEEEEEEPETLNRYWLKLVSPQNVGNTILVAYNDNATNDYDPDYDADLLSVGNDSFFSNVGAHRLQIQARANPFETNDIVDLGIKSSTAGNHVIAIDGKDGIFSQDASQAIYLQDNFNGNIHNLQDGHYTFFTDAIEDNSRFKIIYQNSVLGTDNITKYQLIIAKNSLGLVIRDSQNINKVEIYDAAGKLVLSKDYNAANVNINTTSFAKGFYIVKVIQKTGIKTKKVIL</sequence>
<evidence type="ECO:0000256" key="2">
    <source>
        <dbReference type="SAM" id="MobiDB-lite"/>
    </source>
</evidence>
<accession>A0A4V3H298</accession>
<feature type="domain" description="Secretion system C-terminal sorting" evidence="4">
    <location>
        <begin position="682"/>
        <end position="735"/>
    </location>
</feature>
<dbReference type="AlphaFoldDB" id="A0A4V3H298"/>
<protein>
    <submittedName>
        <fullName evidence="5">Putative secreted protein (Por secretion system target)</fullName>
    </submittedName>
</protein>
<name>A0A4V3H298_9FLAO</name>
<keyword evidence="1 3" id="KW-0732">Signal</keyword>
<dbReference type="NCBIfam" id="TIGR04183">
    <property type="entry name" value="Por_Secre_tail"/>
    <property type="match status" value="1"/>
</dbReference>
<dbReference type="Proteomes" id="UP000295313">
    <property type="component" value="Unassembled WGS sequence"/>
</dbReference>
<dbReference type="OrthoDB" id="906679at2"/>
<evidence type="ECO:0000256" key="1">
    <source>
        <dbReference type="ARBA" id="ARBA00022729"/>
    </source>
</evidence>